<keyword evidence="1" id="KW-1133">Transmembrane helix</keyword>
<keyword evidence="1" id="KW-0812">Transmembrane</keyword>
<dbReference type="Proteomes" id="UP001209885">
    <property type="component" value="Unassembled WGS sequence"/>
</dbReference>
<evidence type="ECO:0000313" key="2">
    <source>
        <dbReference type="EMBL" id="MCX2746119.1"/>
    </source>
</evidence>
<keyword evidence="3" id="KW-1185">Reference proteome</keyword>
<name>A0ABT3RWF8_9BACT</name>
<dbReference type="EMBL" id="JAPFQN010000014">
    <property type="protein sequence ID" value="MCX2746119.1"/>
    <property type="molecule type" value="Genomic_DNA"/>
</dbReference>
<reference evidence="2 3" key="1">
    <citation type="submission" date="2022-11" db="EMBL/GenBank/DDBJ databases">
        <title>The characterization of three novel Bacteroidetes species and genomic analysis of their roles in tidal elemental geochemical cycles.</title>
        <authorList>
            <person name="Ma K."/>
        </authorList>
    </citation>
    <scope>NUCLEOTIDE SEQUENCE [LARGE SCALE GENOMIC DNA]</scope>
    <source>
        <strain evidence="2 3">M17</strain>
    </source>
</reference>
<comment type="caution">
    <text evidence="2">The sequence shown here is derived from an EMBL/GenBank/DDBJ whole genome shotgun (WGS) entry which is preliminary data.</text>
</comment>
<evidence type="ECO:0000256" key="1">
    <source>
        <dbReference type="SAM" id="Phobius"/>
    </source>
</evidence>
<feature type="transmembrane region" description="Helical" evidence="1">
    <location>
        <begin position="6"/>
        <end position="23"/>
    </location>
</feature>
<sequence>MMHYWINISLIVLMMIISLILVIKSPKISMVIQVIGVLVLASGILFIFYPIKSVEESNPINLYLVGSGGSLPDSVSIYDSDVKVVFEDSVSNDQNSEENIKYNIKVLTPWENQYKLKSFLYGSFPVKFIKNADLEPPFVTDFYPVQNKEWTIQLNDSFYENYDSIVVNYDEKLIYNRRITPQDSELHIVHKFSSPGPVVLLIKLYDKEVMKRESKVSLLVKPATLSKIALFTRHPNSEFNTLLRWLEDEGFEYFYRTEISKDRYINKKVGSIDPYLFNSEWLDQFDLFIISSDAFNSYQWSMLTDKVLKKGKGLIITGDNKRGINIPLNYLGGDISAFWQEGERNPFELTAGNKQAQIEKSDLRGLTSTGIGYSIFKDSDLRGLTWPYFITGSGRMTVMPFEKTYDLILKNEKHIYDLIWHAFINNVSYEDEKYPKFLNYPYISAGHKEELFVIDHSDKALAKSSGTDLAYLPYLSIIHKNGEKKGWEQPAEESELFPGVFIYDQDWPEFEYINNKIETSKTIQAHNRGLENNKILISKKKDPGWLSISLILIGLTLMWAGPKI</sequence>
<protein>
    <submittedName>
        <fullName evidence="2">Uncharacterized protein</fullName>
    </submittedName>
</protein>
<evidence type="ECO:0000313" key="3">
    <source>
        <dbReference type="Proteomes" id="UP001209885"/>
    </source>
</evidence>
<dbReference type="RefSeq" id="WP_266058821.1">
    <property type="nucleotide sequence ID" value="NZ_JAPFQN010000014.1"/>
</dbReference>
<proteinExistence type="predicted"/>
<keyword evidence="1" id="KW-0472">Membrane</keyword>
<accession>A0ABT3RWF8</accession>
<feature type="transmembrane region" description="Helical" evidence="1">
    <location>
        <begin position="30"/>
        <end position="51"/>
    </location>
</feature>
<organism evidence="2 3">
    <name type="scientific">Mangrovivirga halotolerans</name>
    <dbReference type="NCBI Taxonomy" id="2993936"/>
    <lineage>
        <taxon>Bacteria</taxon>
        <taxon>Pseudomonadati</taxon>
        <taxon>Bacteroidota</taxon>
        <taxon>Cytophagia</taxon>
        <taxon>Cytophagales</taxon>
        <taxon>Mangrovivirgaceae</taxon>
        <taxon>Mangrovivirga</taxon>
    </lineage>
</organism>
<gene>
    <name evidence="2" type="ORF">OO013_19730</name>
</gene>